<feature type="region of interest" description="Disordered" evidence="1">
    <location>
        <begin position="36"/>
        <end position="55"/>
    </location>
</feature>
<name>A0A396K129_MEDTR</name>
<dbReference type="Gramene" id="rna5951">
    <property type="protein sequence ID" value="RHN81858.1"/>
    <property type="gene ID" value="gene5951"/>
</dbReference>
<organism evidence="2">
    <name type="scientific">Medicago truncatula</name>
    <name type="common">Barrel medic</name>
    <name type="synonym">Medicago tribuloides</name>
    <dbReference type="NCBI Taxonomy" id="3880"/>
    <lineage>
        <taxon>Eukaryota</taxon>
        <taxon>Viridiplantae</taxon>
        <taxon>Streptophyta</taxon>
        <taxon>Embryophyta</taxon>
        <taxon>Tracheophyta</taxon>
        <taxon>Spermatophyta</taxon>
        <taxon>Magnoliopsida</taxon>
        <taxon>eudicotyledons</taxon>
        <taxon>Gunneridae</taxon>
        <taxon>Pentapetalae</taxon>
        <taxon>rosids</taxon>
        <taxon>fabids</taxon>
        <taxon>Fabales</taxon>
        <taxon>Fabaceae</taxon>
        <taxon>Papilionoideae</taxon>
        <taxon>50 kb inversion clade</taxon>
        <taxon>NPAAA clade</taxon>
        <taxon>Hologalegina</taxon>
        <taxon>IRL clade</taxon>
        <taxon>Trifolieae</taxon>
        <taxon>Medicago</taxon>
    </lineage>
</organism>
<gene>
    <name evidence="2" type="ORF">MtrunA17_Chr1g0203641</name>
</gene>
<protein>
    <submittedName>
        <fullName evidence="2">Uncharacterized protein</fullName>
    </submittedName>
</protein>
<dbReference type="EMBL" id="PSQE01000001">
    <property type="protein sequence ID" value="RHN81858.1"/>
    <property type="molecule type" value="Genomic_DNA"/>
</dbReference>
<proteinExistence type="predicted"/>
<feature type="compositionally biased region" description="Polar residues" evidence="1">
    <location>
        <begin position="36"/>
        <end position="48"/>
    </location>
</feature>
<comment type="caution">
    <text evidence="2">The sequence shown here is derived from an EMBL/GenBank/DDBJ whole genome shotgun (WGS) entry which is preliminary data.</text>
</comment>
<evidence type="ECO:0000313" key="2">
    <source>
        <dbReference type="EMBL" id="RHN81858.1"/>
    </source>
</evidence>
<dbReference type="Proteomes" id="UP000265566">
    <property type="component" value="Chromosome 1"/>
</dbReference>
<sequence length="55" mass="6166">MEPDNKFPDKSKVVRFVKRESDLGMLPESMLLLSNRSTTTTQLPNSSGMVPDNLL</sequence>
<dbReference type="AlphaFoldDB" id="A0A396K129"/>
<reference evidence="2" key="1">
    <citation type="journal article" date="2018" name="Nat. Plants">
        <title>Whole-genome landscape of Medicago truncatula symbiotic genes.</title>
        <authorList>
            <person name="Pecrix Y."/>
            <person name="Gamas P."/>
            <person name="Carrere S."/>
        </authorList>
    </citation>
    <scope>NUCLEOTIDE SEQUENCE</scope>
    <source>
        <tissue evidence="2">Leaves</tissue>
    </source>
</reference>
<accession>A0A396K129</accession>
<evidence type="ECO:0000256" key="1">
    <source>
        <dbReference type="SAM" id="MobiDB-lite"/>
    </source>
</evidence>